<proteinExistence type="predicted"/>
<dbReference type="InterPro" id="IPR027417">
    <property type="entry name" value="P-loop_NTPase"/>
</dbReference>
<dbReference type="Gene3D" id="3.40.50.300">
    <property type="entry name" value="P-loop containing nucleotide triphosphate hydrolases"/>
    <property type="match status" value="1"/>
</dbReference>
<comment type="caution">
    <text evidence="3">The sequence shown here is derived from an EMBL/GenBank/DDBJ whole genome shotgun (WGS) entry which is preliminary data.</text>
</comment>
<dbReference type="SUPFAM" id="SSF52540">
    <property type="entry name" value="P-loop containing nucleoside triphosphate hydrolases"/>
    <property type="match status" value="1"/>
</dbReference>
<keyword evidence="1" id="KW-0472">Membrane</keyword>
<reference evidence="3 4" key="1">
    <citation type="journal article" date="2011" name="J. Bacteriol.">
        <title>Genome Sequence of an Ammonia-Oxidizing Soil Archaeon, "Candidatus Nitrosoarchaeum koreensis" MY1.</title>
        <authorList>
            <person name="Kim B.K."/>
            <person name="Jung M.Y."/>
            <person name="Yu D.S."/>
            <person name="Park S.J."/>
            <person name="Oh T.K."/>
            <person name="Rhee S.K."/>
            <person name="Kim J.F."/>
        </authorList>
    </citation>
    <scope>NUCLEOTIDE SEQUENCE [LARGE SCALE GENOMIC DNA]</scope>
    <source>
        <strain evidence="3 4">MY1</strain>
    </source>
</reference>
<dbReference type="STRING" id="1001994.MY1_0956"/>
<dbReference type="InterPro" id="IPR014774">
    <property type="entry name" value="KaiC-like_dom"/>
</dbReference>
<dbReference type="Proteomes" id="UP000004440">
    <property type="component" value="Unassembled WGS sequence"/>
</dbReference>
<dbReference type="PROSITE" id="PS51146">
    <property type="entry name" value="KAIC"/>
    <property type="match status" value="1"/>
</dbReference>
<dbReference type="PANTHER" id="PTHR42926">
    <property type="match status" value="1"/>
</dbReference>
<feature type="domain" description="KaiC" evidence="2">
    <location>
        <begin position="205"/>
        <end position="440"/>
    </location>
</feature>
<dbReference type="PANTHER" id="PTHR42926:SF1">
    <property type="entry name" value="CIRCADIAN CLOCK OSCILLATOR PROTEIN KAIC 1"/>
    <property type="match status" value="1"/>
</dbReference>
<keyword evidence="4" id="KW-1185">Reference proteome</keyword>
<dbReference type="InterPro" id="IPR010624">
    <property type="entry name" value="KaiC_dom"/>
</dbReference>
<dbReference type="EMBL" id="AFPU01000001">
    <property type="protein sequence ID" value="EGP93717.1"/>
    <property type="molecule type" value="Genomic_DNA"/>
</dbReference>
<dbReference type="GO" id="GO:0005524">
    <property type="term" value="F:ATP binding"/>
    <property type="evidence" value="ECO:0007669"/>
    <property type="project" value="InterPro"/>
</dbReference>
<accession>F9CWR5</accession>
<dbReference type="AlphaFoldDB" id="F9CWR5"/>
<dbReference type="Pfam" id="PF06745">
    <property type="entry name" value="ATPase"/>
    <property type="match status" value="1"/>
</dbReference>
<dbReference type="PATRIC" id="fig|1001994.6.peg.942"/>
<dbReference type="RefSeq" id="WP_007550534.1">
    <property type="nucleotide sequence ID" value="NZ_AFPU01000001.1"/>
</dbReference>
<feature type="transmembrane region" description="Helical" evidence="1">
    <location>
        <begin position="170"/>
        <end position="187"/>
    </location>
</feature>
<evidence type="ECO:0000313" key="4">
    <source>
        <dbReference type="Proteomes" id="UP000004440"/>
    </source>
</evidence>
<evidence type="ECO:0000259" key="2">
    <source>
        <dbReference type="PROSITE" id="PS51146"/>
    </source>
</evidence>
<sequence length="440" mass="51292">MNDDELVAKLEESMQHNLGDWGRTQYLIERIQKRQEIFQSDKKYLDRMLNEIQKIHQRDLEVEKTERTKQRIFVQDLIKCDRCESEIGLNQRAIRKKDFWFHELCYDDIPISKQIEITKQPLDKQTIKYDDYFKIEDKSSVNQFYPFQIIFTSAILISLIASIYFLFDKFFSIVIAIVCTALFIVIYKSQFKMFNNKKYNQTHTSLIKTGIPGLDSMISGGLKKNRSVIISGPPGSGKTTFGLQFLYSGARDFDEPGVYVTMSQNIDEIKNDCKSFGWDFDDLINKDKIMMIDARPFKIQDEMIGKDDSLYRGEQMPFEHLTKLLLSSIKRIEAKRVVIDSVTILAMQYLDKFYMRQGLQGMIQALENYGVTSLIISEHSENNEIPLEWFVTSGIIQMNNQIIANTPRQTIQIKKLRGVKHSQQIHPIRLEVDGLHILEA</sequence>
<name>F9CWR5_9ARCH</name>
<evidence type="ECO:0000313" key="3">
    <source>
        <dbReference type="EMBL" id="EGP93717.1"/>
    </source>
</evidence>
<protein>
    <submittedName>
        <fullName evidence="3">Putative circadian clock protein KaiC</fullName>
    </submittedName>
</protein>
<dbReference type="InterPro" id="IPR051347">
    <property type="entry name" value="Circadian_clock_KaiC-rel"/>
</dbReference>
<keyword evidence="1" id="KW-0812">Transmembrane</keyword>
<feature type="transmembrane region" description="Helical" evidence="1">
    <location>
        <begin position="144"/>
        <end position="164"/>
    </location>
</feature>
<gene>
    <name evidence="3" type="ORF">MY1_0956</name>
</gene>
<keyword evidence="1" id="KW-1133">Transmembrane helix</keyword>
<evidence type="ECO:0000256" key="1">
    <source>
        <dbReference type="SAM" id="Phobius"/>
    </source>
</evidence>
<organism evidence="3 4">
    <name type="scientific">Nitrosarchaeum koreense MY1</name>
    <dbReference type="NCBI Taxonomy" id="1001994"/>
    <lineage>
        <taxon>Archaea</taxon>
        <taxon>Nitrososphaerota</taxon>
        <taxon>Nitrososphaeria</taxon>
        <taxon>Nitrosopumilales</taxon>
        <taxon>Nitrosopumilaceae</taxon>
        <taxon>Nitrosarchaeum</taxon>
    </lineage>
</organism>